<dbReference type="GO" id="GO:0008658">
    <property type="term" value="F:penicillin binding"/>
    <property type="evidence" value="ECO:0007669"/>
    <property type="project" value="InterPro"/>
</dbReference>
<dbReference type="GeneID" id="89589211"/>
<comment type="caution">
    <text evidence="17">The sequence shown here is derived from an EMBL/GenBank/DDBJ whole genome shotgun (WGS) entry which is preliminary data.</text>
</comment>
<dbReference type="SUPFAM" id="SSF56601">
    <property type="entry name" value="beta-lactamase/transpeptidase-like"/>
    <property type="match status" value="1"/>
</dbReference>
<keyword evidence="4" id="KW-0132">Cell division</keyword>
<evidence type="ECO:0000256" key="4">
    <source>
        <dbReference type="ARBA" id="ARBA00022618"/>
    </source>
</evidence>
<dbReference type="GO" id="GO:0009252">
    <property type="term" value="P:peptidoglycan biosynthetic process"/>
    <property type="evidence" value="ECO:0007669"/>
    <property type="project" value="UniProtKB-KW"/>
</dbReference>
<dbReference type="SUPFAM" id="SSF56519">
    <property type="entry name" value="Penicillin binding protein dimerisation domain"/>
    <property type="match status" value="1"/>
</dbReference>
<keyword evidence="12" id="KW-0131">Cell cycle</keyword>
<dbReference type="InterPro" id="IPR005311">
    <property type="entry name" value="PBP_dimer"/>
</dbReference>
<dbReference type="Pfam" id="PF03793">
    <property type="entry name" value="PASTA"/>
    <property type="match status" value="1"/>
</dbReference>
<dbReference type="Gene3D" id="3.30.450.330">
    <property type="match status" value="1"/>
</dbReference>
<feature type="domain" description="PASTA" evidence="16">
    <location>
        <begin position="602"/>
        <end position="662"/>
    </location>
</feature>
<dbReference type="Gene3D" id="2.20.70.70">
    <property type="match status" value="1"/>
</dbReference>
<dbReference type="PANTHER" id="PTHR30627">
    <property type="entry name" value="PEPTIDOGLYCAN D,D-TRANSPEPTIDASE"/>
    <property type="match status" value="1"/>
</dbReference>
<dbReference type="InterPro" id="IPR005543">
    <property type="entry name" value="PASTA_dom"/>
</dbReference>
<dbReference type="FunFam" id="3.40.710.10:FF:000095">
    <property type="entry name" value="Penicillin-binding protein 2x"/>
    <property type="match status" value="1"/>
</dbReference>
<name>A0A0R2HW89_CARDV</name>
<keyword evidence="3" id="KW-1003">Cell membrane</keyword>
<evidence type="ECO:0000313" key="18">
    <source>
        <dbReference type="Proteomes" id="UP000051658"/>
    </source>
</evidence>
<dbReference type="Gene3D" id="3.30.70.2110">
    <property type="match status" value="1"/>
</dbReference>
<dbReference type="GO" id="GO:0008360">
    <property type="term" value="P:regulation of cell shape"/>
    <property type="evidence" value="ECO:0007669"/>
    <property type="project" value="UniProtKB-KW"/>
</dbReference>
<dbReference type="Gene3D" id="3.90.1310.10">
    <property type="entry name" value="Penicillin-binding protein 2a (Domain 2)"/>
    <property type="match status" value="1"/>
</dbReference>
<keyword evidence="6" id="KW-0677">Repeat</keyword>
<dbReference type="EMBL" id="JQBS01000035">
    <property type="protein sequence ID" value="KRN54636.1"/>
    <property type="molecule type" value="Genomic_DNA"/>
</dbReference>
<dbReference type="SMART" id="SM00740">
    <property type="entry name" value="PASTA"/>
    <property type="match status" value="2"/>
</dbReference>
<dbReference type="Pfam" id="PF00905">
    <property type="entry name" value="Transpeptidase"/>
    <property type="match status" value="1"/>
</dbReference>
<dbReference type="GO" id="GO:0051301">
    <property type="term" value="P:cell division"/>
    <property type="evidence" value="ECO:0007669"/>
    <property type="project" value="UniProtKB-KW"/>
</dbReference>
<comment type="similarity">
    <text evidence="2">Belongs to the transpeptidase family.</text>
</comment>
<evidence type="ECO:0000256" key="7">
    <source>
        <dbReference type="ARBA" id="ARBA00022960"/>
    </source>
</evidence>
<evidence type="ECO:0000256" key="10">
    <source>
        <dbReference type="ARBA" id="ARBA00023136"/>
    </source>
</evidence>
<keyword evidence="11" id="KW-0046">Antibiotic resistance</keyword>
<dbReference type="GO" id="GO:0046677">
    <property type="term" value="P:response to antibiotic"/>
    <property type="evidence" value="ECO:0007669"/>
    <property type="project" value="UniProtKB-KW"/>
</dbReference>
<dbReference type="InterPro" id="IPR012338">
    <property type="entry name" value="Beta-lactam/transpept-like"/>
</dbReference>
<evidence type="ECO:0000256" key="5">
    <source>
        <dbReference type="ARBA" id="ARBA00022692"/>
    </source>
</evidence>
<organism evidence="17 18">
    <name type="scientific">Carnobacterium divergens DSM 20623</name>
    <dbReference type="NCBI Taxonomy" id="1449336"/>
    <lineage>
        <taxon>Bacteria</taxon>
        <taxon>Bacillati</taxon>
        <taxon>Bacillota</taxon>
        <taxon>Bacilli</taxon>
        <taxon>Lactobacillales</taxon>
        <taxon>Carnobacteriaceae</taxon>
        <taxon>Carnobacterium</taxon>
    </lineage>
</organism>
<sequence>MKNSKNPQKNRKKIAVILFFTTALLFVVFISRFSYIMVKGQINGENLSKKVNELYTRSSVLKAKRGTIYDIGGKPVALDATSYSLVAVLTDKWSKDKEHPNHVVDKEKTAEVLSQNINMSKEEILERLNTPNVDQVEFGNAGKNLSYEIKSNIDKNKLTGLVFDETTTRFYPNGTFASHLVGLAQVDKNTETGEIKNDILDGIMGTEQAYNNILKGTDGKIEYKKDSFGYSLPNSKPKEVKPKDGKDVYLTLDNRMQVFMESTLTEVNEKYAPKNMTAILMNPKTGAIMAASQRPSFNAETLEDLSFWQNLLVEDTFEPGSTMKVLTLAAALNEGKFNPNATFMSGVKKVEGGEIRDHNKVGWGQISYLEGLERSSNVAFVNLMEQMGEGTWKNYMDAFGIGKSTNSGLPNESTGSNPYEWPLEKANTAFGQGVTVTAFQMMQAYSAIANNGKMMKPYFVDKTVDPKTGKQTITKPTVVGEPITPETAQKELDYLQNVVYSENGTGQAYQIDGYKIAAKTGTAEIVNPDTKKYYTGDNNYIFSVVGMAPADDPELVLYVTMKQPQKYDGTVTGGRMVADVFNPIMKRALQYQDLSNQPDDSDSNKVEMSKVTGITKEEALKTLEDKKLNVTIIGNGDTIVQQLPLPESTILAGQKVVLLTNGAMTMPNMTGWSKNDVLKVSEITGQKFKIDGDGFVTTQSLPENANMEGVPEINVTLAPPR</sequence>
<keyword evidence="18" id="KW-1185">Reference proteome</keyword>
<dbReference type="InterPro" id="IPR001460">
    <property type="entry name" value="PCN-bd_Tpept"/>
</dbReference>
<dbReference type="InterPro" id="IPR050515">
    <property type="entry name" value="Beta-lactam/transpept"/>
</dbReference>
<comment type="function">
    <text evidence="14">A transpeptidase that forms peptide cross-links between adjacent glycan strands in cell wall peptidoglycan (PG). Part of the divisome machinery that synthesizes the septal cross wall. Beta-lactams inactivate the PBPs by acylating an essential serine residue in the active site of these proteins.</text>
</comment>
<keyword evidence="13" id="KW-0961">Cell wall biogenesis/degradation</keyword>
<keyword evidence="8" id="KW-0573">Peptidoglycan synthesis</keyword>
<keyword evidence="5 15" id="KW-0812">Transmembrane</keyword>
<gene>
    <name evidence="17" type="ORF">IV74_GL002220</name>
</gene>
<evidence type="ECO:0000256" key="15">
    <source>
        <dbReference type="SAM" id="Phobius"/>
    </source>
</evidence>
<dbReference type="eggNOG" id="COG0768">
    <property type="taxonomic scope" value="Bacteria"/>
</dbReference>
<dbReference type="CDD" id="cd06576">
    <property type="entry name" value="PASTA_Pbp2x-like_1"/>
    <property type="match status" value="1"/>
</dbReference>
<evidence type="ECO:0000256" key="14">
    <source>
        <dbReference type="ARBA" id="ARBA00055980"/>
    </source>
</evidence>
<dbReference type="GO" id="GO:0071555">
    <property type="term" value="P:cell wall organization"/>
    <property type="evidence" value="ECO:0007669"/>
    <property type="project" value="UniProtKB-KW"/>
</dbReference>
<dbReference type="PATRIC" id="fig|1449336.4.peg.2258"/>
<dbReference type="AlphaFoldDB" id="A0A0R2HW89"/>
<evidence type="ECO:0000256" key="9">
    <source>
        <dbReference type="ARBA" id="ARBA00022989"/>
    </source>
</evidence>
<dbReference type="PANTHER" id="PTHR30627:SF26">
    <property type="entry name" value="PENICILLIN-BINDING PROTEIN 2B"/>
    <property type="match status" value="1"/>
</dbReference>
<dbReference type="GO" id="GO:0005886">
    <property type="term" value="C:plasma membrane"/>
    <property type="evidence" value="ECO:0007669"/>
    <property type="project" value="UniProtKB-SubCell"/>
</dbReference>
<proteinExistence type="inferred from homology"/>
<evidence type="ECO:0000256" key="2">
    <source>
        <dbReference type="ARBA" id="ARBA00007171"/>
    </source>
</evidence>
<dbReference type="SUPFAM" id="SSF54184">
    <property type="entry name" value="Penicillin-binding protein 2x (pbp-2x), c-terminal domain"/>
    <property type="match status" value="2"/>
</dbReference>
<dbReference type="Proteomes" id="UP000051658">
    <property type="component" value="Unassembled WGS sequence"/>
</dbReference>
<evidence type="ECO:0000313" key="17">
    <source>
        <dbReference type="EMBL" id="KRN54636.1"/>
    </source>
</evidence>
<reference evidence="17 18" key="1">
    <citation type="journal article" date="2015" name="Genome Announc.">
        <title>Expanding the biotechnology potential of lactobacilli through comparative genomics of 213 strains and associated genera.</title>
        <authorList>
            <person name="Sun Z."/>
            <person name="Harris H.M."/>
            <person name="McCann A."/>
            <person name="Guo C."/>
            <person name="Argimon S."/>
            <person name="Zhang W."/>
            <person name="Yang X."/>
            <person name="Jeffery I.B."/>
            <person name="Cooney J.C."/>
            <person name="Kagawa T.F."/>
            <person name="Liu W."/>
            <person name="Song Y."/>
            <person name="Salvetti E."/>
            <person name="Wrobel A."/>
            <person name="Rasinkangas P."/>
            <person name="Parkhill J."/>
            <person name="Rea M.C."/>
            <person name="O'Sullivan O."/>
            <person name="Ritari J."/>
            <person name="Douillard F.P."/>
            <person name="Paul Ross R."/>
            <person name="Yang R."/>
            <person name="Briner A.E."/>
            <person name="Felis G.E."/>
            <person name="de Vos W.M."/>
            <person name="Barrangou R."/>
            <person name="Klaenhammer T.R."/>
            <person name="Caufield P.W."/>
            <person name="Cui Y."/>
            <person name="Zhang H."/>
            <person name="O'Toole P.W."/>
        </authorList>
    </citation>
    <scope>NUCLEOTIDE SEQUENCE [LARGE SCALE GENOMIC DNA]</scope>
    <source>
        <strain evidence="17 18">DSM 20623</strain>
    </source>
</reference>
<comment type="subcellular location">
    <subcellularLocation>
        <location evidence="1">Cell membrane</location>
        <topology evidence="1">Single-pass membrane protein</topology>
    </subcellularLocation>
</comment>
<keyword evidence="10 15" id="KW-0472">Membrane</keyword>
<dbReference type="PROSITE" id="PS51178">
    <property type="entry name" value="PASTA"/>
    <property type="match status" value="1"/>
</dbReference>
<accession>A0A0R2HW89</accession>
<evidence type="ECO:0000256" key="6">
    <source>
        <dbReference type="ARBA" id="ARBA00022737"/>
    </source>
</evidence>
<keyword evidence="9 15" id="KW-1133">Transmembrane helix</keyword>
<evidence type="ECO:0000256" key="12">
    <source>
        <dbReference type="ARBA" id="ARBA00023306"/>
    </source>
</evidence>
<evidence type="ECO:0000256" key="3">
    <source>
        <dbReference type="ARBA" id="ARBA00022475"/>
    </source>
</evidence>
<evidence type="ECO:0000256" key="13">
    <source>
        <dbReference type="ARBA" id="ARBA00023316"/>
    </source>
</evidence>
<evidence type="ECO:0000256" key="11">
    <source>
        <dbReference type="ARBA" id="ARBA00023251"/>
    </source>
</evidence>
<evidence type="ECO:0000256" key="8">
    <source>
        <dbReference type="ARBA" id="ARBA00022984"/>
    </source>
</evidence>
<dbReference type="CDD" id="cd06575">
    <property type="entry name" value="PASTA_Pbp2x-like_2"/>
    <property type="match status" value="1"/>
</dbReference>
<evidence type="ECO:0000259" key="16">
    <source>
        <dbReference type="PROSITE" id="PS51178"/>
    </source>
</evidence>
<keyword evidence="7" id="KW-0133">Cell shape</keyword>
<protein>
    <submittedName>
        <fullName evidence="17">PbpB</fullName>
    </submittedName>
</protein>
<dbReference type="RefSeq" id="WP_034569043.1">
    <property type="nucleotide sequence ID" value="NZ_JQBS01000035.1"/>
</dbReference>
<evidence type="ECO:0000256" key="1">
    <source>
        <dbReference type="ARBA" id="ARBA00004162"/>
    </source>
</evidence>
<dbReference type="InterPro" id="IPR036138">
    <property type="entry name" value="PBP_dimer_sf"/>
</dbReference>
<dbReference type="Pfam" id="PF03717">
    <property type="entry name" value="PBP_dimer"/>
    <property type="match status" value="1"/>
</dbReference>
<dbReference type="Gene3D" id="3.40.710.10">
    <property type="entry name" value="DD-peptidase/beta-lactamase superfamily"/>
    <property type="match status" value="1"/>
</dbReference>
<feature type="transmembrane region" description="Helical" evidence="15">
    <location>
        <begin position="14"/>
        <end position="38"/>
    </location>
</feature>